<accession>A0A6M3KTL5</accession>
<proteinExistence type="predicted"/>
<dbReference type="EMBL" id="MT141569">
    <property type="protein sequence ID" value="QJA67322.1"/>
    <property type="molecule type" value="Genomic_DNA"/>
</dbReference>
<gene>
    <name evidence="2" type="ORF">MM415A00148_0023</name>
    <name evidence="1" type="ORF">MM415B00245_0028</name>
</gene>
<dbReference type="AlphaFoldDB" id="A0A6M3KTL5"/>
<name>A0A6M3KTL5_9ZZZZ</name>
<organism evidence="2">
    <name type="scientific">viral metagenome</name>
    <dbReference type="NCBI Taxonomy" id="1070528"/>
    <lineage>
        <taxon>unclassified sequences</taxon>
        <taxon>metagenomes</taxon>
        <taxon>organismal metagenomes</taxon>
    </lineage>
</organism>
<dbReference type="EMBL" id="MT142535">
    <property type="protein sequence ID" value="QJA84805.1"/>
    <property type="molecule type" value="Genomic_DNA"/>
</dbReference>
<evidence type="ECO:0000313" key="2">
    <source>
        <dbReference type="EMBL" id="QJA84805.1"/>
    </source>
</evidence>
<protein>
    <submittedName>
        <fullName evidence="2">Uncharacterized protein</fullName>
    </submittedName>
</protein>
<evidence type="ECO:0000313" key="1">
    <source>
        <dbReference type="EMBL" id="QJA67322.1"/>
    </source>
</evidence>
<sequence>MNIATVEDAWLGATHQFDKWKAEFEAEFSAPADETEIALGMRELIGALPPEVLAEMERMNPQAFGEVMGKYVGGTGDRGLRTDDRGRRMEV</sequence>
<reference evidence="2" key="1">
    <citation type="submission" date="2020-03" db="EMBL/GenBank/DDBJ databases">
        <title>The deep terrestrial virosphere.</title>
        <authorList>
            <person name="Holmfeldt K."/>
            <person name="Nilsson E."/>
            <person name="Simone D."/>
            <person name="Lopez-Fernandez M."/>
            <person name="Wu X."/>
            <person name="de Brujin I."/>
            <person name="Lundin D."/>
            <person name="Andersson A."/>
            <person name="Bertilsson S."/>
            <person name="Dopson M."/>
        </authorList>
    </citation>
    <scope>NUCLEOTIDE SEQUENCE</scope>
    <source>
        <strain evidence="2">MM415A00148</strain>
        <strain evidence="1">MM415B00245</strain>
    </source>
</reference>